<protein>
    <submittedName>
        <fullName evidence="1">Uncharacterized protein</fullName>
    </submittedName>
</protein>
<reference evidence="1" key="1">
    <citation type="submission" date="2022-07" db="EMBL/GenBank/DDBJ databases">
        <authorList>
            <person name="Trinca V."/>
            <person name="Uliana J.V.C."/>
            <person name="Torres T.T."/>
            <person name="Ward R.J."/>
            <person name="Monesi N."/>
        </authorList>
    </citation>
    <scope>NUCLEOTIDE SEQUENCE</scope>
    <source>
        <strain evidence="1">HSMRA1968</strain>
        <tissue evidence="1">Whole embryos</tissue>
    </source>
</reference>
<accession>A0A9Q0MYM0</accession>
<name>A0A9Q0MYM0_9DIPT</name>
<evidence type="ECO:0000313" key="1">
    <source>
        <dbReference type="EMBL" id="KAJ6640330.1"/>
    </source>
</evidence>
<gene>
    <name evidence="1" type="ORF">Bhyg_13080</name>
</gene>
<dbReference type="Proteomes" id="UP001151699">
    <property type="component" value="Chromosome X"/>
</dbReference>
<keyword evidence="2" id="KW-1185">Reference proteome</keyword>
<dbReference type="AlphaFoldDB" id="A0A9Q0MYM0"/>
<sequence length="72" mass="8489">MTTTFPIERFVTVAPVVRNRTHCQMSDEECANMYQYKVSPFGYTNTNQIRSNIKFSNWDVSVQQIKVYDIFV</sequence>
<comment type="caution">
    <text evidence="1">The sequence shown here is derived from an EMBL/GenBank/DDBJ whole genome shotgun (WGS) entry which is preliminary data.</text>
</comment>
<evidence type="ECO:0000313" key="2">
    <source>
        <dbReference type="Proteomes" id="UP001151699"/>
    </source>
</evidence>
<organism evidence="1 2">
    <name type="scientific">Pseudolycoriella hygida</name>
    <dbReference type="NCBI Taxonomy" id="35572"/>
    <lineage>
        <taxon>Eukaryota</taxon>
        <taxon>Metazoa</taxon>
        <taxon>Ecdysozoa</taxon>
        <taxon>Arthropoda</taxon>
        <taxon>Hexapoda</taxon>
        <taxon>Insecta</taxon>
        <taxon>Pterygota</taxon>
        <taxon>Neoptera</taxon>
        <taxon>Endopterygota</taxon>
        <taxon>Diptera</taxon>
        <taxon>Nematocera</taxon>
        <taxon>Sciaroidea</taxon>
        <taxon>Sciaridae</taxon>
        <taxon>Pseudolycoriella</taxon>
    </lineage>
</organism>
<proteinExistence type="predicted"/>
<dbReference type="EMBL" id="WJQU01000003">
    <property type="protein sequence ID" value="KAJ6640330.1"/>
    <property type="molecule type" value="Genomic_DNA"/>
</dbReference>